<name>A0A8H6KZX8_9LECA</name>
<protein>
    <submittedName>
        <fullName evidence="1">Uncharacterized protein</fullName>
    </submittedName>
</protein>
<organism evidence="1 2">
    <name type="scientific">Letharia lupina</name>
    <dbReference type="NCBI Taxonomy" id="560253"/>
    <lineage>
        <taxon>Eukaryota</taxon>
        <taxon>Fungi</taxon>
        <taxon>Dikarya</taxon>
        <taxon>Ascomycota</taxon>
        <taxon>Pezizomycotina</taxon>
        <taxon>Lecanoromycetes</taxon>
        <taxon>OSLEUM clade</taxon>
        <taxon>Lecanoromycetidae</taxon>
        <taxon>Lecanorales</taxon>
        <taxon>Lecanorineae</taxon>
        <taxon>Parmeliaceae</taxon>
        <taxon>Letharia</taxon>
    </lineage>
</organism>
<accession>A0A8H6KZX8</accession>
<sequence>MITYPQHHASTNPDIPGNIQTREQYDWTLSTLHRELSVPGVSEIVLLLNTTRADRYRIYHHAESYGDLGVCTDAARLIAELDCSKKTPKQVDWEPVTGRVLGAALECGPQAYERAVEVLASDPYRDQTVHVTFLNEEDRAIYLMFLTPKRNFHLDEERKRYNFDALGGEIQPRVIVFREPPGKTSFLSVRIIDEGREHIAGGNTLGYLLNHGLAGRRNLNWCYTGKVYLSDAWCRTQDTEEY</sequence>
<dbReference type="RefSeq" id="XP_037157656.1">
    <property type="nucleotide sequence ID" value="XM_037295655.1"/>
</dbReference>
<gene>
    <name evidence="1" type="ORF">HO133_004741</name>
</gene>
<dbReference type="GeneID" id="59333147"/>
<evidence type="ECO:0000313" key="2">
    <source>
        <dbReference type="Proteomes" id="UP000593566"/>
    </source>
</evidence>
<comment type="caution">
    <text evidence="1">The sequence shown here is derived from an EMBL/GenBank/DDBJ whole genome shotgun (WGS) entry which is preliminary data.</text>
</comment>
<evidence type="ECO:0000313" key="1">
    <source>
        <dbReference type="EMBL" id="KAF6230399.1"/>
    </source>
</evidence>
<keyword evidence="2" id="KW-1185">Reference proteome</keyword>
<dbReference type="EMBL" id="JACCJB010000002">
    <property type="protein sequence ID" value="KAF6230399.1"/>
    <property type="molecule type" value="Genomic_DNA"/>
</dbReference>
<dbReference type="AlphaFoldDB" id="A0A8H6KZX8"/>
<reference evidence="1 2" key="1">
    <citation type="journal article" date="2020" name="Genomics">
        <title>Complete, high-quality genomes from long-read metagenomic sequencing of two wolf lichen thalli reveals enigmatic genome architecture.</title>
        <authorList>
            <person name="McKenzie S.K."/>
            <person name="Walston R.F."/>
            <person name="Allen J.L."/>
        </authorList>
    </citation>
    <scope>NUCLEOTIDE SEQUENCE [LARGE SCALE GENOMIC DNA]</scope>
    <source>
        <strain evidence="1">WasteWater1</strain>
    </source>
</reference>
<dbReference type="Proteomes" id="UP000593566">
    <property type="component" value="Unassembled WGS sequence"/>
</dbReference>
<proteinExistence type="predicted"/>